<name>A0AAU9IKH8_9CILI</name>
<evidence type="ECO:0000259" key="5">
    <source>
        <dbReference type="PROSITE" id="PS52035"/>
    </source>
</evidence>
<dbReference type="EMBL" id="CAJZBQ010000014">
    <property type="protein sequence ID" value="CAG9316009.1"/>
    <property type="molecule type" value="Genomic_DNA"/>
</dbReference>
<organism evidence="6 7">
    <name type="scientific">Blepharisma stoltei</name>
    <dbReference type="NCBI Taxonomy" id="1481888"/>
    <lineage>
        <taxon>Eukaryota</taxon>
        <taxon>Sar</taxon>
        <taxon>Alveolata</taxon>
        <taxon>Ciliophora</taxon>
        <taxon>Postciliodesmatophora</taxon>
        <taxon>Heterotrichea</taxon>
        <taxon>Heterotrichida</taxon>
        <taxon>Blepharismidae</taxon>
        <taxon>Blepharisma</taxon>
    </lineage>
</organism>
<dbReference type="GO" id="GO:0006508">
    <property type="term" value="P:proteolysis"/>
    <property type="evidence" value="ECO:0007669"/>
    <property type="project" value="InterPro"/>
</dbReference>
<comment type="cofactor">
    <cofactor evidence="1">
        <name>Zn(2+)</name>
        <dbReference type="ChEBI" id="CHEBI:29105"/>
    </cofactor>
</comment>
<comment type="similarity">
    <text evidence="2 3">Belongs to the peptidase M14 family.</text>
</comment>
<dbReference type="InterPro" id="IPR000834">
    <property type="entry name" value="Peptidase_M14"/>
</dbReference>
<dbReference type="PANTHER" id="PTHR12756:SF11">
    <property type="entry name" value="CYTOSOLIC CARBOXYPEPTIDASE 1"/>
    <property type="match status" value="1"/>
</dbReference>
<dbReference type="GO" id="GO:0004181">
    <property type="term" value="F:metallocarboxypeptidase activity"/>
    <property type="evidence" value="ECO:0007669"/>
    <property type="project" value="InterPro"/>
</dbReference>
<dbReference type="GO" id="GO:0008270">
    <property type="term" value="F:zinc ion binding"/>
    <property type="evidence" value="ECO:0007669"/>
    <property type="project" value="InterPro"/>
</dbReference>
<dbReference type="PANTHER" id="PTHR12756">
    <property type="entry name" value="CYTOSOLIC CARBOXYPEPTIDASE"/>
    <property type="match status" value="1"/>
</dbReference>
<dbReference type="PROSITE" id="PS52035">
    <property type="entry name" value="PEPTIDASE_M14"/>
    <property type="match status" value="1"/>
</dbReference>
<dbReference type="Gene3D" id="3.40.630.10">
    <property type="entry name" value="Zn peptidases"/>
    <property type="match status" value="1"/>
</dbReference>
<evidence type="ECO:0000256" key="2">
    <source>
        <dbReference type="ARBA" id="ARBA00005988"/>
    </source>
</evidence>
<feature type="domain" description="Peptidase M14" evidence="5">
    <location>
        <begin position="1"/>
        <end position="176"/>
    </location>
</feature>
<sequence>MLNPDGVIYGNYRCSLLGVDLNRRWLHPNRHMHPTIWYTKRLIQSMSEDREVSMYIDFHGHSMKRNVFSYGCREIGKDLDIKKTNFVAKMVPVLMSNRNKLFSLSDSKFRIEKCKAGTARVVAFKEMKIIASYTIESSFFGPYHSACLENRVPYKGEVSKDPHIEKHHLATIGKDVCKLLTTFISGFLFRRRAKRVIKILKSRRKAKVQVCEEVQEEAEEDSESSNGSEYASDEEDFNMNEALNGLDYSFMSDNRSDEEDDSSGSGGSNYASSDREDVYTLPTEESPKDVLMPPRLSRREQKPIKRSGSNERVSIIRPASVQPRKNSSAAPLAKLKLRVVEHYPNVLDSPARFDINEQINNVHKMLKFQHSVSIAKRDAKKGFAPLKAKMFLDQSLQEPKVKVPQVRVTNTGGGFRSSPVQIKGDHWNASNSFVITSFNTPAVDPEIMRVRSKTRQGRSMSQQKHAGYRIYKRFVR</sequence>
<comment type="caution">
    <text evidence="6">The sequence shown here is derived from an EMBL/GenBank/DDBJ whole genome shotgun (WGS) entry which is preliminary data.</text>
</comment>
<evidence type="ECO:0000256" key="4">
    <source>
        <dbReference type="SAM" id="MobiDB-lite"/>
    </source>
</evidence>
<feature type="region of interest" description="Disordered" evidence="4">
    <location>
        <begin position="249"/>
        <end position="328"/>
    </location>
</feature>
<feature type="active site" description="Proton donor/acceptor" evidence="3">
    <location>
        <position position="136"/>
    </location>
</feature>
<evidence type="ECO:0000313" key="6">
    <source>
        <dbReference type="EMBL" id="CAG9316009.1"/>
    </source>
</evidence>
<gene>
    <name evidence="6" type="ORF">BSTOLATCC_MIC14750</name>
</gene>
<dbReference type="AlphaFoldDB" id="A0AAU9IKH8"/>
<dbReference type="InterPro" id="IPR050821">
    <property type="entry name" value="Cytosolic_carboxypeptidase"/>
</dbReference>
<dbReference type="Proteomes" id="UP001162131">
    <property type="component" value="Unassembled WGS sequence"/>
</dbReference>
<reference evidence="6" key="1">
    <citation type="submission" date="2021-09" db="EMBL/GenBank/DDBJ databases">
        <authorList>
            <consortium name="AG Swart"/>
            <person name="Singh M."/>
            <person name="Singh A."/>
            <person name="Seah K."/>
            <person name="Emmerich C."/>
        </authorList>
    </citation>
    <scope>NUCLEOTIDE SEQUENCE</scope>
    <source>
        <strain evidence="6">ATCC30299</strain>
    </source>
</reference>
<evidence type="ECO:0000313" key="7">
    <source>
        <dbReference type="Proteomes" id="UP001162131"/>
    </source>
</evidence>
<evidence type="ECO:0000256" key="3">
    <source>
        <dbReference type="PROSITE-ProRule" id="PRU01379"/>
    </source>
</evidence>
<protein>
    <recommendedName>
        <fullName evidence="5">Peptidase M14 domain-containing protein</fullName>
    </recommendedName>
</protein>
<proteinExistence type="inferred from homology"/>
<keyword evidence="7" id="KW-1185">Reference proteome</keyword>
<evidence type="ECO:0000256" key="1">
    <source>
        <dbReference type="ARBA" id="ARBA00001947"/>
    </source>
</evidence>
<dbReference type="SUPFAM" id="SSF53187">
    <property type="entry name" value="Zn-dependent exopeptidases"/>
    <property type="match status" value="1"/>
</dbReference>
<accession>A0AAU9IKH8</accession>
<feature type="region of interest" description="Disordered" evidence="4">
    <location>
        <begin position="215"/>
        <end position="234"/>
    </location>
</feature>